<name>A0A7C8HDS5_9FIRM</name>
<reference evidence="10 11" key="1">
    <citation type="submission" date="2019-12" db="EMBL/GenBank/DDBJ databases">
        <title>Defluviitalea raffinosedens, isolated from a biogas fermenter, genome sequencing and characterization.</title>
        <authorList>
            <person name="Rettenmaier R."/>
            <person name="Schneider M."/>
            <person name="Neuhaus K."/>
            <person name="Liebl W."/>
            <person name="Zverlov V."/>
        </authorList>
    </citation>
    <scope>NUCLEOTIDE SEQUENCE [LARGE SCALE GENOMIC DNA]</scope>
    <source>
        <strain evidence="10 11">249c-K6</strain>
    </source>
</reference>
<protein>
    <recommendedName>
        <fullName evidence="4">glycogen phosphorylase</fullName>
        <ecNumber evidence="4">2.4.1.1</ecNumber>
    </recommendedName>
</protein>
<dbReference type="Gene3D" id="3.40.50.2000">
    <property type="entry name" value="Glycogen Phosphorylase B"/>
    <property type="match status" value="3"/>
</dbReference>
<keyword evidence="7" id="KW-0663">Pyridoxal phosphate</keyword>
<dbReference type="PANTHER" id="PTHR42655">
    <property type="entry name" value="GLYCOGEN PHOSPHORYLASE"/>
    <property type="match status" value="1"/>
</dbReference>
<keyword evidence="6" id="KW-0808">Transferase</keyword>
<dbReference type="InterPro" id="IPR011834">
    <property type="entry name" value="Agluc_phsphrylas"/>
</dbReference>
<comment type="similarity">
    <text evidence="3">Belongs to the glycogen phosphorylase family.</text>
</comment>
<dbReference type="AlphaFoldDB" id="A0A7C8HDS5"/>
<dbReference type="GO" id="GO:0008184">
    <property type="term" value="F:glycogen phosphorylase activity"/>
    <property type="evidence" value="ECO:0007669"/>
    <property type="project" value="InterPro"/>
</dbReference>
<keyword evidence="5" id="KW-0328">Glycosyltransferase</keyword>
<keyword evidence="11" id="KW-1185">Reference proteome</keyword>
<evidence type="ECO:0000256" key="3">
    <source>
        <dbReference type="ARBA" id="ARBA00006047"/>
    </source>
</evidence>
<accession>A0A7C8HDS5</accession>
<evidence type="ECO:0000256" key="9">
    <source>
        <dbReference type="ARBA" id="ARBA00025174"/>
    </source>
</evidence>
<comment type="function">
    <text evidence="9">Phosphorylase is an important allosteric enzyme in carbohydrate metabolism. Enzymes from different sources differ in their regulatory mechanisms and in their natural substrates. However, all known phosphorylases share catalytic and structural properties.</text>
</comment>
<proteinExistence type="inferred from homology"/>
<evidence type="ECO:0000256" key="8">
    <source>
        <dbReference type="ARBA" id="ARBA00023277"/>
    </source>
</evidence>
<evidence type="ECO:0000256" key="1">
    <source>
        <dbReference type="ARBA" id="ARBA00001275"/>
    </source>
</evidence>
<dbReference type="GO" id="GO:0030170">
    <property type="term" value="F:pyridoxal phosphate binding"/>
    <property type="evidence" value="ECO:0007669"/>
    <property type="project" value="InterPro"/>
</dbReference>
<evidence type="ECO:0000256" key="2">
    <source>
        <dbReference type="ARBA" id="ARBA00001933"/>
    </source>
</evidence>
<evidence type="ECO:0000313" key="11">
    <source>
        <dbReference type="Proteomes" id="UP000483018"/>
    </source>
</evidence>
<evidence type="ECO:0000256" key="7">
    <source>
        <dbReference type="ARBA" id="ARBA00022898"/>
    </source>
</evidence>
<comment type="caution">
    <text evidence="10">The sequence shown here is derived from an EMBL/GenBank/DDBJ whole genome shotgun (WGS) entry which is preliminary data.</text>
</comment>
<sequence length="538" mass="61290">MANKNLPKVAYFCMEYGLDTSLRTYAGGLGILAGDYLKGAKDYDYPIVGIGIKWKQGYTDQKIDEDGRPYDTYHNYKYDFLKDTGVKVTVKIRQRDVVCKVWEVTEFGNAPIYLLDTDLPENEDAWITGQLYGWFGEERIAQEMVLGIGGVRALRALGIDVDVYHFNEGHALFAGFELIKEKMDRGMSFEEAVKASREEIVFTTHTPIVQGNESHYLDRLMYMGANNGLTLEQLVSIGGSPFNMTVGALRLSRISNAVADLHKETANKMWAHIDNRAEIIGITNAIHIPTWVDERMIDCAVNGGDLWEIHMDNKKKLINFVEERNGVRLDANKLLIGFSRRAAPYKRSNFIFTDEKVIDPLLKEGKIQIVFSGKAHPLDDTGKEIVENIVRMSKKYPNSVVFLENYDMTIGAMLTRGSDVWLNNPRRPKEASGTSGMKAAMNGVLNVSTLDGWWPEACNHGVNGWQFGDGFESEDEKELDAHDLKALYKILLDEVIPTYYENRDKWVEMMRNSILSTKDQFSIKRMLEEYYEKLYIKH</sequence>
<dbReference type="InterPro" id="IPR000811">
    <property type="entry name" value="Glyco_trans_35"/>
</dbReference>
<dbReference type="EC" id="2.4.1.1" evidence="4"/>
<organism evidence="10 11">
    <name type="scientific">Defluviitalea raffinosedens</name>
    <dbReference type="NCBI Taxonomy" id="1450156"/>
    <lineage>
        <taxon>Bacteria</taxon>
        <taxon>Bacillati</taxon>
        <taxon>Bacillota</taxon>
        <taxon>Clostridia</taxon>
        <taxon>Lachnospirales</taxon>
        <taxon>Defluviitaleaceae</taxon>
        <taxon>Defluviitalea</taxon>
    </lineage>
</organism>
<dbReference type="GO" id="GO:0005975">
    <property type="term" value="P:carbohydrate metabolic process"/>
    <property type="evidence" value="ECO:0007669"/>
    <property type="project" value="InterPro"/>
</dbReference>
<dbReference type="Pfam" id="PF00343">
    <property type="entry name" value="Phosphorylase"/>
    <property type="match status" value="1"/>
</dbReference>
<dbReference type="InterPro" id="IPR052182">
    <property type="entry name" value="Glycogen/Maltodextrin_Phosph"/>
</dbReference>
<comment type="cofactor">
    <cofactor evidence="2">
        <name>pyridoxal 5'-phosphate</name>
        <dbReference type="ChEBI" id="CHEBI:597326"/>
    </cofactor>
</comment>
<dbReference type="OrthoDB" id="9760804at2"/>
<evidence type="ECO:0000256" key="5">
    <source>
        <dbReference type="ARBA" id="ARBA00022676"/>
    </source>
</evidence>
<dbReference type="NCBIfam" id="TIGR02094">
    <property type="entry name" value="more_P_ylases"/>
    <property type="match status" value="2"/>
</dbReference>
<dbReference type="InterPro" id="IPR035090">
    <property type="entry name" value="Pyridoxal_P_attach_site"/>
</dbReference>
<gene>
    <name evidence="10" type="primary">glgP</name>
    <name evidence="10" type="ORF">GND95_10305</name>
</gene>
<evidence type="ECO:0000256" key="6">
    <source>
        <dbReference type="ARBA" id="ARBA00022679"/>
    </source>
</evidence>
<evidence type="ECO:0000313" key="10">
    <source>
        <dbReference type="EMBL" id="KAE9632912.1"/>
    </source>
</evidence>
<dbReference type="Proteomes" id="UP000483018">
    <property type="component" value="Unassembled WGS sequence"/>
</dbReference>
<dbReference type="PROSITE" id="PS00102">
    <property type="entry name" value="PHOSPHORYLASE"/>
    <property type="match status" value="1"/>
</dbReference>
<dbReference type="RefSeq" id="WP_158741043.1">
    <property type="nucleotide sequence ID" value="NZ_WSLF01000010.1"/>
</dbReference>
<evidence type="ECO:0000256" key="4">
    <source>
        <dbReference type="ARBA" id="ARBA00012591"/>
    </source>
</evidence>
<keyword evidence="8" id="KW-0119">Carbohydrate metabolism</keyword>
<dbReference type="EMBL" id="WSLF01000010">
    <property type="protein sequence ID" value="KAE9632912.1"/>
    <property type="molecule type" value="Genomic_DNA"/>
</dbReference>
<comment type="catalytic activity">
    <reaction evidence="1">
        <text>[(1-&gt;4)-alpha-D-glucosyl](n) + phosphate = [(1-&gt;4)-alpha-D-glucosyl](n-1) + alpha-D-glucose 1-phosphate</text>
        <dbReference type="Rhea" id="RHEA:41732"/>
        <dbReference type="Rhea" id="RHEA-COMP:9584"/>
        <dbReference type="Rhea" id="RHEA-COMP:9586"/>
        <dbReference type="ChEBI" id="CHEBI:15444"/>
        <dbReference type="ChEBI" id="CHEBI:43474"/>
        <dbReference type="ChEBI" id="CHEBI:58601"/>
        <dbReference type="EC" id="2.4.1.1"/>
    </reaction>
</comment>
<dbReference type="PANTHER" id="PTHR42655:SF1">
    <property type="entry name" value="GLYCOGEN PHOSPHORYLASE"/>
    <property type="match status" value="1"/>
</dbReference>
<dbReference type="SUPFAM" id="SSF53756">
    <property type="entry name" value="UDP-Glycosyltransferase/glycogen phosphorylase"/>
    <property type="match status" value="1"/>
</dbReference>